<reference evidence="1 2" key="1">
    <citation type="submission" date="2017-04" db="EMBL/GenBank/DDBJ databases">
        <title>Draft genome sequence of Tuber borchii Vittad., a whitish edible truffle.</title>
        <authorList>
            <consortium name="DOE Joint Genome Institute"/>
            <person name="Murat C."/>
            <person name="Kuo A."/>
            <person name="Barry K.W."/>
            <person name="Clum A."/>
            <person name="Dockter R.B."/>
            <person name="Fauchery L."/>
            <person name="Iotti M."/>
            <person name="Kohler A."/>
            <person name="Labutti K."/>
            <person name="Lindquist E.A."/>
            <person name="Lipzen A."/>
            <person name="Ohm R.A."/>
            <person name="Wang M."/>
            <person name="Grigoriev I.V."/>
            <person name="Zambonelli A."/>
            <person name="Martin F.M."/>
        </authorList>
    </citation>
    <scope>NUCLEOTIDE SEQUENCE [LARGE SCALE GENOMIC DNA]</scope>
    <source>
        <strain evidence="1 2">Tbo3840</strain>
    </source>
</reference>
<accession>A0A2T6ZVL3</accession>
<protein>
    <recommendedName>
        <fullName evidence="3">Transposase IS30-like HTH domain-containing protein</fullName>
    </recommendedName>
</protein>
<sequence length="116" mass="13320">MPEKGPDIPYKQRCFVQALRFQAGWTYRRIAEDMGLSLTSVYRICESPATPKKRTSRPFSLNTLTRQRLVTTATASAVNRRLSFTEIAKLCDIQASEKTLRKAFKMEGYGRRVARK</sequence>
<dbReference type="Proteomes" id="UP000244722">
    <property type="component" value="Unassembled WGS sequence"/>
</dbReference>
<evidence type="ECO:0000313" key="1">
    <source>
        <dbReference type="EMBL" id="PUU79493.1"/>
    </source>
</evidence>
<comment type="caution">
    <text evidence="1">The sequence shown here is derived from an EMBL/GenBank/DDBJ whole genome shotgun (WGS) entry which is preliminary data.</text>
</comment>
<dbReference type="OrthoDB" id="5405453at2759"/>
<name>A0A2T6ZVL3_TUBBO</name>
<proteinExistence type="predicted"/>
<feature type="non-terminal residue" evidence="1">
    <location>
        <position position="116"/>
    </location>
</feature>
<gene>
    <name evidence="1" type="ORF">B9Z19DRAFT_979408</name>
</gene>
<dbReference type="STRING" id="42251.A0A2T6ZVL3"/>
<evidence type="ECO:0000313" key="2">
    <source>
        <dbReference type="Proteomes" id="UP000244722"/>
    </source>
</evidence>
<dbReference type="EMBL" id="NESQ01000090">
    <property type="protein sequence ID" value="PUU79493.1"/>
    <property type="molecule type" value="Genomic_DNA"/>
</dbReference>
<keyword evidence="2" id="KW-1185">Reference proteome</keyword>
<organism evidence="1 2">
    <name type="scientific">Tuber borchii</name>
    <name type="common">White truffle</name>
    <dbReference type="NCBI Taxonomy" id="42251"/>
    <lineage>
        <taxon>Eukaryota</taxon>
        <taxon>Fungi</taxon>
        <taxon>Dikarya</taxon>
        <taxon>Ascomycota</taxon>
        <taxon>Pezizomycotina</taxon>
        <taxon>Pezizomycetes</taxon>
        <taxon>Pezizales</taxon>
        <taxon>Tuberaceae</taxon>
        <taxon>Tuber</taxon>
    </lineage>
</organism>
<evidence type="ECO:0008006" key="3">
    <source>
        <dbReference type="Google" id="ProtNLM"/>
    </source>
</evidence>
<dbReference type="AlphaFoldDB" id="A0A2T6ZVL3"/>